<organism evidence="1 2">
    <name type="scientific">Brucella pecoris</name>
    <dbReference type="NCBI Taxonomy" id="867683"/>
    <lineage>
        <taxon>Bacteria</taxon>
        <taxon>Pseudomonadati</taxon>
        <taxon>Pseudomonadota</taxon>
        <taxon>Alphaproteobacteria</taxon>
        <taxon>Hyphomicrobiales</taxon>
        <taxon>Brucellaceae</taxon>
        <taxon>Brucella/Ochrobactrum group</taxon>
        <taxon>Brucella</taxon>
    </lineage>
</organism>
<dbReference type="Proteomes" id="UP000313390">
    <property type="component" value="Unassembled WGS sequence"/>
</dbReference>
<name>A0A5C5CEV7_9HYPH</name>
<evidence type="ECO:0000313" key="2">
    <source>
        <dbReference type="Proteomes" id="UP000313390"/>
    </source>
</evidence>
<reference evidence="1 2" key="1">
    <citation type="journal article" date="2011" name="Int. J. Syst. Evol. Microbiol.">
        <title>Ochrobactrum pecoris sp. nov., isolated from farm animals.</title>
        <authorList>
            <person name="Kampfer P."/>
            <person name="Huber B."/>
            <person name="Busse H.J."/>
            <person name="Scholz H.C."/>
            <person name="Tomaso H."/>
            <person name="Hotzel H."/>
            <person name="Melzer F."/>
        </authorList>
    </citation>
    <scope>NUCLEOTIDE SEQUENCE [LARGE SCALE GENOMIC DNA]</scope>
    <source>
        <strain evidence="1 2">08RB2639</strain>
    </source>
</reference>
<comment type="caution">
    <text evidence="1">The sequence shown here is derived from an EMBL/GenBank/DDBJ whole genome shotgun (WGS) entry which is preliminary data.</text>
</comment>
<gene>
    <name evidence="1" type="ORF">FIB18_18405</name>
</gene>
<evidence type="ECO:0000313" key="1">
    <source>
        <dbReference type="EMBL" id="TNV09902.1"/>
    </source>
</evidence>
<accession>A0A5C5CEV7</accession>
<protein>
    <submittedName>
        <fullName evidence="1">Uncharacterized protein</fullName>
    </submittedName>
</protein>
<dbReference type="EMBL" id="VEWK01000011">
    <property type="protein sequence ID" value="TNV09902.1"/>
    <property type="molecule type" value="Genomic_DNA"/>
</dbReference>
<dbReference type="AlphaFoldDB" id="A0A5C5CEV7"/>
<sequence length="62" mass="7649">MASRLYRPDITNMQIPRQRRVRRRVHYFFVCTHYPTQNRFALLLEMLNSRPVTAQQRHALHR</sequence>
<proteinExistence type="predicted"/>